<feature type="region of interest" description="Disordered" evidence="1">
    <location>
        <begin position="27"/>
        <end position="54"/>
    </location>
</feature>
<evidence type="ECO:0000256" key="1">
    <source>
        <dbReference type="SAM" id="MobiDB-lite"/>
    </source>
</evidence>
<organism evidence="2 3">
    <name type="scientific">Crossiella cryophila</name>
    <dbReference type="NCBI Taxonomy" id="43355"/>
    <lineage>
        <taxon>Bacteria</taxon>
        <taxon>Bacillati</taxon>
        <taxon>Actinomycetota</taxon>
        <taxon>Actinomycetes</taxon>
        <taxon>Pseudonocardiales</taxon>
        <taxon>Pseudonocardiaceae</taxon>
        <taxon>Crossiella</taxon>
    </lineage>
</organism>
<sequence length="83" mass="8863">MVQGDQRRRGFGAGGIDRVLDLGHDGVNHRRHQGLSGGEPAVHGRAGHSGGVGDLPHCGRWIRAQQTVGHAQERVVGAFRIRA</sequence>
<evidence type="ECO:0000313" key="3">
    <source>
        <dbReference type="Proteomes" id="UP000533598"/>
    </source>
</evidence>
<comment type="caution">
    <text evidence="2">The sequence shown here is derived from an EMBL/GenBank/DDBJ whole genome shotgun (WGS) entry which is preliminary data.</text>
</comment>
<gene>
    <name evidence="2" type="ORF">HNR67_002974</name>
</gene>
<evidence type="ECO:0000313" key="2">
    <source>
        <dbReference type="EMBL" id="MBB4676856.1"/>
    </source>
</evidence>
<name>A0A7W7C983_9PSEU</name>
<proteinExistence type="predicted"/>
<reference evidence="2 3" key="1">
    <citation type="submission" date="2020-08" db="EMBL/GenBank/DDBJ databases">
        <title>Sequencing the genomes of 1000 actinobacteria strains.</title>
        <authorList>
            <person name="Klenk H.-P."/>
        </authorList>
    </citation>
    <scope>NUCLEOTIDE SEQUENCE [LARGE SCALE GENOMIC DNA]</scope>
    <source>
        <strain evidence="2 3">DSM 44230</strain>
    </source>
</reference>
<dbReference type="EMBL" id="JACHMH010000001">
    <property type="protein sequence ID" value="MBB4676856.1"/>
    <property type="molecule type" value="Genomic_DNA"/>
</dbReference>
<keyword evidence="3" id="KW-1185">Reference proteome</keyword>
<protein>
    <submittedName>
        <fullName evidence="2">Uncharacterized protein</fullName>
    </submittedName>
</protein>
<dbReference type="AlphaFoldDB" id="A0A7W7C983"/>
<accession>A0A7W7C983</accession>
<dbReference type="Proteomes" id="UP000533598">
    <property type="component" value="Unassembled WGS sequence"/>
</dbReference>